<reference evidence="1" key="1">
    <citation type="submission" date="2022-08" db="EMBL/GenBank/DDBJ databases">
        <title>Genomic analyses of the natural microbiome of Caenorhabditis elegans.</title>
        <authorList>
            <person name="Samuel B."/>
        </authorList>
    </citation>
    <scope>NUCLEOTIDE SEQUENCE</scope>
    <source>
        <strain evidence="1">BIGb0277</strain>
    </source>
</reference>
<sequence length="302" mass="32663">MATALLISAEASAAMKTLSRANCLLSVNESITYDRPLFRRMPGSAASTHHAQGVTFMNSLAVSLLIVASLYSAPSFSAQNDVDAVGKWLNERTMRAAMEDSSNGVRRSSEQGTYQVIPLSELDAPEEVKQHFRAEIALSRAGVRRVSNGEIPSQGQLISSLPRTVRSNAELRRRLPSPPSDLQRTILGAAELIGMEPSGALDGLKFTGLTRFYRVNGVGIVEFNEHNFRAPGSKVEVIAEFQNIRVNGVPAQLEQVSDDLGRSRATLEWAGENKAYSLIAIGEGDVEQKAIVLQQIAAGVKD</sequence>
<evidence type="ECO:0000313" key="1">
    <source>
        <dbReference type="EMBL" id="MCS4281629.1"/>
    </source>
</evidence>
<name>A0AAW5PM19_9GAMM</name>
<dbReference type="EMBL" id="JANUEK010000010">
    <property type="protein sequence ID" value="MCS4281629.1"/>
    <property type="molecule type" value="Genomic_DNA"/>
</dbReference>
<evidence type="ECO:0000313" key="2">
    <source>
        <dbReference type="Proteomes" id="UP001320691"/>
    </source>
</evidence>
<comment type="caution">
    <text evidence="1">The sequence shown here is derived from an EMBL/GenBank/DDBJ whole genome shotgun (WGS) entry which is preliminary data.</text>
</comment>
<organism evidence="1 2">
    <name type="scientific">Stenotrophomonas rhizophila</name>
    <dbReference type="NCBI Taxonomy" id="216778"/>
    <lineage>
        <taxon>Bacteria</taxon>
        <taxon>Pseudomonadati</taxon>
        <taxon>Pseudomonadota</taxon>
        <taxon>Gammaproteobacteria</taxon>
        <taxon>Lysobacterales</taxon>
        <taxon>Lysobacteraceae</taxon>
        <taxon>Stenotrophomonas</taxon>
    </lineage>
</organism>
<protein>
    <submittedName>
        <fullName evidence="1">Uncharacterized protein</fullName>
    </submittedName>
</protein>
<accession>A0AAW5PM19</accession>
<proteinExistence type="predicted"/>
<dbReference type="AlphaFoldDB" id="A0AAW5PM19"/>
<dbReference type="Proteomes" id="UP001320691">
    <property type="component" value="Unassembled WGS sequence"/>
</dbReference>
<gene>
    <name evidence="1" type="ORF">M2412_003647</name>
</gene>
<dbReference type="RefSeq" id="WP_259262096.1">
    <property type="nucleotide sequence ID" value="NZ_JANUEK010000010.1"/>
</dbReference>